<evidence type="ECO:0000313" key="2">
    <source>
        <dbReference type="Proteomes" id="UP000228621"/>
    </source>
</evidence>
<gene>
    <name evidence="1" type="ORF">CEX98_00865</name>
</gene>
<evidence type="ECO:0000313" key="1">
    <source>
        <dbReference type="EMBL" id="PCK33601.1"/>
    </source>
</evidence>
<proteinExistence type="predicted"/>
<dbReference type="Proteomes" id="UP000228621">
    <property type="component" value="Unassembled WGS sequence"/>
</dbReference>
<sequence length="116" mass="13718">MSIKAELGKLLFYFDRGRKTYSSYLENGSTYLYARILKENNENIVNVLSTIYCYCPEDLQEDILELTYHIDIWSSHWWALEKDLNPGPNDVFIFQNPARYPKSSEDNIVSYYRGLE</sequence>
<keyword evidence="2" id="KW-1185">Reference proteome</keyword>
<comment type="caution">
    <text evidence="1">The sequence shown here is derived from an EMBL/GenBank/DDBJ whole genome shotgun (WGS) entry which is preliminary data.</text>
</comment>
<dbReference type="RefSeq" id="WP_099640254.1">
    <property type="nucleotide sequence ID" value="NZ_NKHF01000004.1"/>
</dbReference>
<accession>A0A2A5JWD2</accession>
<dbReference type="AlphaFoldDB" id="A0A2A5JWD2"/>
<dbReference type="EMBL" id="NKHF01000004">
    <property type="protein sequence ID" value="PCK33601.1"/>
    <property type="molecule type" value="Genomic_DNA"/>
</dbReference>
<reference evidence="2" key="1">
    <citation type="journal article" date="2019" name="Genome Announc.">
        <title>Draft Genome Sequence of Pseudoalteromonas piscicida Strain 36Y ROTHPW, an Hypersaline Seawater Isolate from the South Coast of Sonora, Mexico.</title>
        <authorList>
            <person name="Sanchez-Diaz R."/>
            <person name="Molina-Garza Z.J."/>
            <person name="Cruz-Suarez L.E."/>
            <person name="Selvin J."/>
            <person name="Kiran G.S."/>
            <person name="Ibarra-Gamez J.C."/>
            <person name="Gomez-Gil B."/>
            <person name="Galaviz-Silva L."/>
        </authorList>
    </citation>
    <scope>NUCLEOTIDE SEQUENCE [LARGE SCALE GENOMIC DNA]</scope>
    <source>
        <strain evidence="2">36Y_RITHPW</strain>
    </source>
</reference>
<name>A0A2A5JWD2_PSEO7</name>
<protein>
    <submittedName>
        <fullName evidence="1">Uncharacterized protein</fullName>
    </submittedName>
</protein>
<organism evidence="1 2">
    <name type="scientific">Pseudoalteromonas piscicida</name>
    <dbReference type="NCBI Taxonomy" id="43662"/>
    <lineage>
        <taxon>Bacteria</taxon>
        <taxon>Pseudomonadati</taxon>
        <taxon>Pseudomonadota</taxon>
        <taxon>Gammaproteobacteria</taxon>
        <taxon>Alteromonadales</taxon>
        <taxon>Pseudoalteromonadaceae</taxon>
        <taxon>Pseudoalteromonas</taxon>
    </lineage>
</organism>
<dbReference type="OrthoDB" id="10013936at2"/>